<dbReference type="GeneID" id="85012694"/>
<dbReference type="GO" id="GO:0016020">
    <property type="term" value="C:membrane"/>
    <property type="evidence" value="ECO:0007669"/>
    <property type="project" value="UniProtKB-SubCell"/>
</dbReference>
<keyword evidence="4 7" id="KW-0812">Transmembrane</keyword>
<sequence>MSLNLSRNEFVRRLVTFNDFMIINIILVCFILLLPNDVPDYFHSATKITVFTANAAMGVAQYFFNTIVHYRKIEFDRIILRVSQLVTTHVILTYAFLSFLCPRENFFHISVLYAFTSFALIMLSRFAERGILNYLRQTGHNSRKVLFVGHDRSLAELYKTMTGDPTMGYSVRGYYANKEIENCPKSFRYLGSLKDFGTKMEQEDRAFAEEIFCSLSHDYNDFIAQIMKFCDANVIRFYYLPRTFGTYRLRLKPEFMGDTLLYTNHIEPLAIMSNRLIKRSFDIVVSAIACLCLLPLIPIITIIIKLQSPGPTFFVQERTGFEGKSFKCYKFRSMHVNKNADTEQATKNDPRKFAFGNFMRKTNIDELPQFWNVLKGDMSIVGPRPHMLHHTEIYSDLIDKYMVRHFCKPGITGWAQVTGYRGETRELWQMQERVEHDIWYIEHWTFRLDIYIIFKTAYSIIVPDKHAY</sequence>
<feature type="transmembrane region" description="Helical" evidence="7">
    <location>
        <begin position="20"/>
        <end position="36"/>
    </location>
</feature>
<accession>A0A3S4TFM3</accession>
<dbReference type="Pfam" id="PF13727">
    <property type="entry name" value="CoA_binding_3"/>
    <property type="match status" value="1"/>
</dbReference>
<evidence type="ECO:0000256" key="7">
    <source>
        <dbReference type="SAM" id="Phobius"/>
    </source>
</evidence>
<dbReference type="Proteomes" id="UP000274578">
    <property type="component" value="Chromosome 1"/>
</dbReference>
<feature type="transmembrane region" description="Helical" evidence="7">
    <location>
        <begin position="106"/>
        <end position="127"/>
    </location>
</feature>
<name>A0A3S4TFM3_9BACT</name>
<dbReference type="AlphaFoldDB" id="A0A3S4TFM3"/>
<evidence type="ECO:0000256" key="6">
    <source>
        <dbReference type="ARBA" id="ARBA00023136"/>
    </source>
</evidence>
<dbReference type="EMBL" id="LR134384">
    <property type="protein sequence ID" value="VEH15890.1"/>
    <property type="molecule type" value="Genomic_DNA"/>
</dbReference>
<keyword evidence="6 7" id="KW-0472">Membrane</keyword>
<evidence type="ECO:0000256" key="2">
    <source>
        <dbReference type="ARBA" id="ARBA00006464"/>
    </source>
</evidence>
<dbReference type="RefSeq" id="WP_025879474.1">
    <property type="nucleotide sequence ID" value="NZ_LR134384.1"/>
</dbReference>
<dbReference type="PANTHER" id="PTHR30576:SF0">
    <property type="entry name" value="UNDECAPRENYL-PHOSPHATE N-ACETYLGALACTOSAMINYL 1-PHOSPHATE TRANSFERASE-RELATED"/>
    <property type="match status" value="1"/>
</dbReference>
<proteinExistence type="inferred from homology"/>
<gene>
    <name evidence="9" type="primary">wcaJ_2</name>
    <name evidence="9" type="ORF">NCTC13071_01905</name>
</gene>
<feature type="transmembrane region" description="Helical" evidence="7">
    <location>
        <begin position="281"/>
        <end position="304"/>
    </location>
</feature>
<dbReference type="PANTHER" id="PTHR30576">
    <property type="entry name" value="COLANIC BIOSYNTHESIS UDP-GLUCOSE LIPID CARRIER TRANSFERASE"/>
    <property type="match status" value="1"/>
</dbReference>
<dbReference type="GO" id="GO:0016780">
    <property type="term" value="F:phosphotransferase activity, for other substituted phosphate groups"/>
    <property type="evidence" value="ECO:0007669"/>
    <property type="project" value="TreeGrafter"/>
</dbReference>
<dbReference type="InterPro" id="IPR017475">
    <property type="entry name" value="EPS_sugar_tfrase"/>
</dbReference>
<organism evidence="9 10">
    <name type="scientific">Segatella oris</name>
    <dbReference type="NCBI Taxonomy" id="28135"/>
    <lineage>
        <taxon>Bacteria</taxon>
        <taxon>Pseudomonadati</taxon>
        <taxon>Bacteroidota</taxon>
        <taxon>Bacteroidia</taxon>
        <taxon>Bacteroidales</taxon>
        <taxon>Prevotellaceae</taxon>
        <taxon>Segatella</taxon>
    </lineage>
</organism>
<comment type="subcellular location">
    <subcellularLocation>
        <location evidence="1">Membrane</location>
        <topology evidence="1">Multi-pass membrane protein</topology>
    </subcellularLocation>
</comment>
<evidence type="ECO:0000256" key="5">
    <source>
        <dbReference type="ARBA" id="ARBA00022989"/>
    </source>
</evidence>
<evidence type="ECO:0000313" key="10">
    <source>
        <dbReference type="Proteomes" id="UP000274578"/>
    </source>
</evidence>
<reference evidence="9 10" key="1">
    <citation type="submission" date="2018-12" db="EMBL/GenBank/DDBJ databases">
        <authorList>
            <consortium name="Pathogen Informatics"/>
        </authorList>
    </citation>
    <scope>NUCLEOTIDE SEQUENCE [LARGE SCALE GENOMIC DNA]</scope>
    <source>
        <strain evidence="9 10">NCTC13071</strain>
    </source>
</reference>
<evidence type="ECO:0000313" key="9">
    <source>
        <dbReference type="EMBL" id="VEH15890.1"/>
    </source>
</evidence>
<keyword evidence="3 9" id="KW-0808">Transferase</keyword>
<dbReference type="InterPro" id="IPR017473">
    <property type="entry name" value="Undecaprenyl-P_gluc_Ptfrase"/>
</dbReference>
<evidence type="ECO:0000256" key="1">
    <source>
        <dbReference type="ARBA" id="ARBA00004141"/>
    </source>
</evidence>
<comment type="similarity">
    <text evidence="2">Belongs to the bacterial sugar transferase family.</text>
</comment>
<feature type="transmembrane region" description="Helical" evidence="7">
    <location>
        <begin position="79"/>
        <end position="100"/>
    </location>
</feature>
<dbReference type="KEGG" id="poc:NCTC13071_01905"/>
<dbReference type="NCBIfam" id="TIGR03023">
    <property type="entry name" value="WcaJ_sugtrans"/>
    <property type="match status" value="1"/>
</dbReference>
<evidence type="ECO:0000256" key="4">
    <source>
        <dbReference type="ARBA" id="ARBA00022692"/>
    </source>
</evidence>
<feature type="domain" description="Bacterial sugar transferase" evidence="8">
    <location>
        <begin position="278"/>
        <end position="461"/>
    </location>
</feature>
<evidence type="ECO:0000256" key="3">
    <source>
        <dbReference type="ARBA" id="ARBA00022679"/>
    </source>
</evidence>
<evidence type="ECO:0000259" key="8">
    <source>
        <dbReference type="Pfam" id="PF02397"/>
    </source>
</evidence>
<dbReference type="InterPro" id="IPR003362">
    <property type="entry name" value="Bact_transf"/>
</dbReference>
<dbReference type="Pfam" id="PF02397">
    <property type="entry name" value="Bac_transf"/>
    <property type="match status" value="1"/>
</dbReference>
<feature type="transmembrane region" description="Helical" evidence="7">
    <location>
        <begin position="48"/>
        <end position="67"/>
    </location>
</feature>
<keyword evidence="5 7" id="KW-1133">Transmembrane helix</keyword>
<dbReference type="NCBIfam" id="TIGR03025">
    <property type="entry name" value="EPS_sugtrans"/>
    <property type="match status" value="1"/>
</dbReference>
<protein>
    <submittedName>
        <fullName evidence="9">Colanic biosynthesis UDP-glucose lipid carrier transferase</fullName>
    </submittedName>
</protein>